<keyword evidence="2" id="KW-0472">Membrane</keyword>
<feature type="compositionally biased region" description="Low complexity" evidence="1">
    <location>
        <begin position="361"/>
        <end position="370"/>
    </location>
</feature>
<feature type="compositionally biased region" description="Low complexity" evidence="1">
    <location>
        <begin position="1"/>
        <end position="26"/>
    </location>
</feature>
<feature type="domain" description="Type IV / VI secretion system DotU" evidence="3">
    <location>
        <begin position="95"/>
        <end position="284"/>
    </location>
</feature>
<dbReference type="Pfam" id="PF09850">
    <property type="entry name" value="DotU"/>
    <property type="match status" value="1"/>
</dbReference>
<dbReference type="Gene3D" id="1.25.40.590">
    <property type="entry name" value="Type IV / VI secretion system, DotU"/>
    <property type="match status" value="1"/>
</dbReference>
<dbReference type="NCBIfam" id="TIGR03349">
    <property type="entry name" value="IV_VI_DotU"/>
    <property type="match status" value="1"/>
</dbReference>
<evidence type="ECO:0000259" key="3">
    <source>
        <dbReference type="Pfam" id="PF09850"/>
    </source>
</evidence>
<feature type="region of interest" description="Disordered" evidence="1">
    <location>
        <begin position="310"/>
        <end position="404"/>
    </location>
</feature>
<evidence type="ECO:0000256" key="1">
    <source>
        <dbReference type="SAM" id="MobiDB-lite"/>
    </source>
</evidence>
<comment type="caution">
    <text evidence="4">The sequence shown here is derived from an EMBL/GenBank/DDBJ whole genome shotgun (WGS) entry which is preliminary data.</text>
</comment>
<sequence length="404" mass="43002">MHGSTAPSRCASRCARPCRAARPGPCNSSRPQATRPTTHARREPTMLDASDPSDERLPLMRAFVVAFAFAENARLRAVAQAANAASAASAASAEAPADPQRDADALATQLQSATRKLARDAMAWTGAAGEADIAAAQYAYVALLDELLLFSAWNGASAWETYPLEARIFGTRAAGERIPAAIETLLAQRDPAQRDLANVYLACLTLGFRGRLRGEAGALRHDQLRHALFAFAMQRDPEPDRLGAPLERAALAPRETRPLTQMFPDRARLALFVGGGFAALLVVSQLLWLYATAPVRPSLEQFETVSLAQGRPAQASHTSTTGMVQPRARTVRRMRPPAPPVDVQAMPQTQDTPAAPPVSTTPPATLALAARRIVTVSAQNADDADDADDAGEEGPDATPRGARP</sequence>
<dbReference type="InterPro" id="IPR038522">
    <property type="entry name" value="T4/T6SS_DotU_sf"/>
</dbReference>
<dbReference type="InterPro" id="IPR017732">
    <property type="entry name" value="T4/T6SS_DotU"/>
</dbReference>
<evidence type="ECO:0000313" key="4">
    <source>
        <dbReference type="EMBL" id="TDG06382.1"/>
    </source>
</evidence>
<evidence type="ECO:0000313" key="5">
    <source>
        <dbReference type="Proteomes" id="UP000295606"/>
    </source>
</evidence>
<gene>
    <name evidence="4" type="ORF">E1N52_20945</name>
</gene>
<name>A0A4R5LD29_9BURK</name>
<evidence type="ECO:0000256" key="2">
    <source>
        <dbReference type="SAM" id="Phobius"/>
    </source>
</evidence>
<reference evidence="4 5" key="1">
    <citation type="submission" date="2019-03" db="EMBL/GenBank/DDBJ databases">
        <title>Paraburkholderia sp. isolated from native Mimosa gymnas in Guartela State Park, Brazil.</title>
        <authorList>
            <person name="Paulitsch F."/>
            <person name="Hungria M."/>
            <person name="Delamuta J.R.M."/>
            <person name="Ribeiro R.A."/>
            <person name="Dall'Agnol R."/>
            <person name="Silva J.S.B."/>
        </authorList>
    </citation>
    <scope>NUCLEOTIDE SEQUENCE [LARGE SCALE GENOMIC DNA]</scope>
    <source>
        <strain evidence="4 5">CNPSo 3008</strain>
    </source>
</reference>
<protein>
    <recommendedName>
        <fullName evidence="3">Type IV / VI secretion system DotU domain-containing protein</fullName>
    </recommendedName>
</protein>
<feature type="compositionally biased region" description="Acidic residues" evidence="1">
    <location>
        <begin position="382"/>
        <end position="395"/>
    </location>
</feature>
<keyword evidence="2" id="KW-0812">Transmembrane</keyword>
<dbReference type="EMBL" id="SMOD01000015">
    <property type="protein sequence ID" value="TDG06382.1"/>
    <property type="molecule type" value="Genomic_DNA"/>
</dbReference>
<feature type="transmembrane region" description="Helical" evidence="2">
    <location>
        <begin position="269"/>
        <end position="291"/>
    </location>
</feature>
<dbReference type="AlphaFoldDB" id="A0A4R5LD29"/>
<dbReference type="PANTHER" id="PTHR38033:SF1">
    <property type="entry name" value="DOTU FAMILY TYPE IV_VI SECRETION SYSTEM PROTEIN"/>
    <property type="match status" value="1"/>
</dbReference>
<dbReference type="Proteomes" id="UP000295606">
    <property type="component" value="Unassembled WGS sequence"/>
</dbReference>
<feature type="compositionally biased region" description="Polar residues" evidence="1">
    <location>
        <begin position="27"/>
        <end position="37"/>
    </location>
</feature>
<accession>A0A4R5LD29</accession>
<dbReference type="OrthoDB" id="8582146at2"/>
<proteinExistence type="predicted"/>
<dbReference type="PANTHER" id="PTHR38033">
    <property type="entry name" value="MEMBRANE PROTEIN-RELATED"/>
    <property type="match status" value="1"/>
</dbReference>
<organism evidence="4 5">
    <name type="scientific">Paraburkholderia guartelaensis</name>
    <dbReference type="NCBI Taxonomy" id="2546446"/>
    <lineage>
        <taxon>Bacteria</taxon>
        <taxon>Pseudomonadati</taxon>
        <taxon>Pseudomonadota</taxon>
        <taxon>Betaproteobacteria</taxon>
        <taxon>Burkholderiales</taxon>
        <taxon>Burkholderiaceae</taxon>
        <taxon>Paraburkholderia</taxon>
    </lineage>
</organism>
<keyword evidence="2" id="KW-1133">Transmembrane helix</keyword>
<feature type="region of interest" description="Disordered" evidence="1">
    <location>
        <begin position="1"/>
        <end position="53"/>
    </location>
</feature>